<dbReference type="InterPro" id="IPR013736">
    <property type="entry name" value="Xaa-Pro_dipept_C"/>
</dbReference>
<dbReference type="EMBL" id="JAWDJX010000189">
    <property type="protein sequence ID" value="KAK3045596.1"/>
    <property type="molecule type" value="Genomic_DNA"/>
</dbReference>
<evidence type="ECO:0000259" key="2">
    <source>
        <dbReference type="SMART" id="SM00939"/>
    </source>
</evidence>
<dbReference type="SMART" id="SM00939">
    <property type="entry name" value="PepX_C"/>
    <property type="match status" value="1"/>
</dbReference>
<dbReference type="GO" id="GO:0008239">
    <property type="term" value="F:dipeptidyl-peptidase activity"/>
    <property type="evidence" value="ECO:0007669"/>
    <property type="project" value="InterPro"/>
</dbReference>
<comment type="caution">
    <text evidence="3">The sequence shown here is derived from an EMBL/GenBank/DDBJ whole genome shotgun (WGS) entry which is preliminary data.</text>
</comment>
<feature type="domain" description="Xaa-Pro dipeptidyl-peptidase C-terminal" evidence="2">
    <location>
        <begin position="122"/>
        <end position="308"/>
    </location>
</feature>
<dbReference type="Proteomes" id="UP001271007">
    <property type="component" value="Unassembled WGS sequence"/>
</dbReference>
<evidence type="ECO:0000313" key="4">
    <source>
        <dbReference type="Proteomes" id="UP001271007"/>
    </source>
</evidence>
<dbReference type="SUPFAM" id="SSF49785">
    <property type="entry name" value="Galactose-binding domain-like"/>
    <property type="match status" value="1"/>
</dbReference>
<organism evidence="3 4">
    <name type="scientific">Extremus antarcticus</name>
    <dbReference type="NCBI Taxonomy" id="702011"/>
    <lineage>
        <taxon>Eukaryota</taxon>
        <taxon>Fungi</taxon>
        <taxon>Dikarya</taxon>
        <taxon>Ascomycota</taxon>
        <taxon>Pezizomycotina</taxon>
        <taxon>Dothideomycetes</taxon>
        <taxon>Dothideomycetidae</taxon>
        <taxon>Mycosphaerellales</taxon>
        <taxon>Extremaceae</taxon>
        <taxon>Extremus</taxon>
    </lineage>
</organism>
<dbReference type="InterPro" id="IPR008979">
    <property type="entry name" value="Galactose-bd-like_sf"/>
</dbReference>
<gene>
    <name evidence="3" type="ORF">LTR09_012834</name>
</gene>
<dbReference type="Pfam" id="PF08530">
    <property type="entry name" value="PepX_C"/>
    <property type="match status" value="1"/>
</dbReference>
<evidence type="ECO:0000313" key="3">
    <source>
        <dbReference type="EMBL" id="KAK3045596.1"/>
    </source>
</evidence>
<proteinExistence type="predicted"/>
<reference evidence="3" key="1">
    <citation type="submission" date="2023-04" db="EMBL/GenBank/DDBJ databases">
        <title>Black Yeasts Isolated from many extreme environments.</title>
        <authorList>
            <person name="Coleine C."/>
            <person name="Stajich J.E."/>
            <person name="Selbmann L."/>
        </authorList>
    </citation>
    <scope>NUCLEOTIDE SEQUENCE</scope>
    <source>
        <strain evidence="3">CCFEE 5312</strain>
    </source>
</reference>
<accession>A0AAJ0D4L8</accession>
<protein>
    <recommendedName>
        <fullName evidence="2">Xaa-Pro dipeptidyl-peptidase C-terminal domain-containing protein</fullName>
    </recommendedName>
</protein>
<sequence>MSDYYRDRCRHGGILSNTFISFWWNRQVITNQYGRPGRSSSNWGIDTIEGYLEDSELVQNRQDQTIDNVENRFRNDEYYASKEYDLDDIKVLLLKPELKYLRFITGRYDLPFYYDEEAKLQRSFPDAFLKDEDRVGWSQHGKLPPVNLCPIARTECTKFYLHPDQTLSTQRPSETEGQTLSYEAHGSVAEARGKPKPKASFGGYERPSDTLGTRPTQLQFTSAPFEEETEFTGHVTAYLNISAIQAKSAESVPSEIDIFLTLRHVGLDGREILYTGTAGDPVPLTKDWLRASLRHVNTEDPRHRDWLPH</sequence>
<evidence type="ECO:0000256" key="1">
    <source>
        <dbReference type="SAM" id="MobiDB-lite"/>
    </source>
</evidence>
<keyword evidence="4" id="KW-1185">Reference proteome</keyword>
<dbReference type="AlphaFoldDB" id="A0AAJ0D4L8"/>
<dbReference type="Gene3D" id="2.60.120.260">
    <property type="entry name" value="Galactose-binding domain-like"/>
    <property type="match status" value="1"/>
</dbReference>
<feature type="region of interest" description="Disordered" evidence="1">
    <location>
        <begin position="184"/>
        <end position="215"/>
    </location>
</feature>
<name>A0AAJ0D4L8_9PEZI</name>